<dbReference type="InterPro" id="IPR011029">
    <property type="entry name" value="DEATH-like_dom_sf"/>
</dbReference>
<dbReference type="GO" id="GO:0031349">
    <property type="term" value="P:positive regulation of defense response"/>
    <property type="evidence" value="ECO:0007669"/>
    <property type="project" value="UniProtKB-ARBA"/>
</dbReference>
<dbReference type="Ensembl" id="ENSAPET00000018524.1">
    <property type="protein sequence ID" value="ENSAPEP00000018022.1"/>
    <property type="gene ID" value="ENSAPEG00000012902.1"/>
</dbReference>
<proteinExistence type="predicted"/>
<dbReference type="Gene3D" id="1.10.533.10">
    <property type="entry name" value="Death Domain, Fas"/>
    <property type="match status" value="1"/>
</dbReference>
<dbReference type="AlphaFoldDB" id="A0A3P8T2P9"/>
<reference evidence="2 3" key="1">
    <citation type="submission" date="2018-03" db="EMBL/GenBank/DDBJ databases">
        <title>Finding Nemo's genes: A chromosome-scale reference assembly of the genome of the orange clownfish Amphiprion percula.</title>
        <authorList>
            <person name="Lehmann R."/>
        </authorList>
    </citation>
    <scope>NUCLEOTIDE SEQUENCE</scope>
</reference>
<dbReference type="PANTHER" id="PTHR44329">
    <property type="entry name" value="SERINE/THREONINE-PROTEIN KINASE TNNI3K-RELATED"/>
    <property type="match status" value="1"/>
</dbReference>
<feature type="domain" description="Protein kinase" evidence="1">
    <location>
        <begin position="16"/>
        <end position="286"/>
    </location>
</feature>
<dbReference type="SUPFAM" id="SSF56112">
    <property type="entry name" value="Protein kinase-like (PK-like)"/>
    <property type="match status" value="1"/>
</dbReference>
<dbReference type="GO" id="GO:0004706">
    <property type="term" value="F:JUN kinase kinase kinase activity"/>
    <property type="evidence" value="ECO:0007669"/>
    <property type="project" value="TreeGrafter"/>
</dbReference>
<dbReference type="Pfam" id="PF07714">
    <property type="entry name" value="PK_Tyr_Ser-Thr"/>
    <property type="match status" value="1"/>
</dbReference>
<keyword evidence="3" id="KW-1185">Reference proteome</keyword>
<dbReference type="OMA" id="NDSLEEW"/>
<dbReference type="PRINTS" id="PR00109">
    <property type="entry name" value="TYRKINASE"/>
</dbReference>
<sequence>MALHSHKTELVGNDSLEEWERIDSGGFGTVYKARHKDWGFDVAIKLIHHADRRVRELWDEASHMDKAACQYVIWLYGMYQGCPPKGEPSMQQGIVMEFMERGSIQSLQRDLSGPPPWPLVFRLAHQVALGMNFLHERKLLHQDLKPSNVLLNDDLNAKVADFGLSMVSTSALTSNTEMTGQLGGSFKYMPPESFEASYKPVRAFDRYSYGILLWSIVTGEEPYPAAQYSLVALRIPEGDRPNCKEIEQIKVEGLEELVDLMKQCWNGDPSKRPTFKDCREVTERVLSKHKKDIPHAVHAVLTKLDSLQDNPQFNKKGAFNYDPQIPEQQRYAVDHPRVSVQQDLASVFKKNVTVADEEQPHYTVDYPGVSVQPNSGSVPKKTLTVADKAKFISDNRAVLIQTISEVLTIAEELGEMVHPDAYSVLATKATTQDQMRVLYQRTFRSGGDVVKAAFYDALKKHHPSLVERLSG</sequence>
<dbReference type="PANTHER" id="PTHR44329:SF297">
    <property type="entry name" value="RECEPTOR-INTERACTING SERINE_THREONINE-PROTEIN KINASE 3"/>
    <property type="match status" value="1"/>
</dbReference>
<dbReference type="Proteomes" id="UP000265080">
    <property type="component" value="Chromosome 4"/>
</dbReference>
<dbReference type="STRING" id="161767.ENSAPEP00000018022"/>
<evidence type="ECO:0000313" key="3">
    <source>
        <dbReference type="Proteomes" id="UP000265080"/>
    </source>
</evidence>
<organism evidence="2 3">
    <name type="scientific">Amphiprion percula</name>
    <name type="common">Orange clownfish</name>
    <name type="synonym">Lutjanus percula</name>
    <dbReference type="NCBI Taxonomy" id="161767"/>
    <lineage>
        <taxon>Eukaryota</taxon>
        <taxon>Metazoa</taxon>
        <taxon>Chordata</taxon>
        <taxon>Craniata</taxon>
        <taxon>Vertebrata</taxon>
        <taxon>Euteleostomi</taxon>
        <taxon>Actinopterygii</taxon>
        <taxon>Neopterygii</taxon>
        <taxon>Teleostei</taxon>
        <taxon>Neoteleostei</taxon>
        <taxon>Acanthomorphata</taxon>
        <taxon>Ovalentaria</taxon>
        <taxon>Pomacentridae</taxon>
        <taxon>Amphiprion</taxon>
    </lineage>
</organism>
<dbReference type="Gene3D" id="1.10.510.10">
    <property type="entry name" value="Transferase(Phosphotransferase) domain 1"/>
    <property type="match status" value="1"/>
</dbReference>
<name>A0A3P8T2P9_AMPPE</name>
<dbReference type="PROSITE" id="PS00108">
    <property type="entry name" value="PROTEIN_KINASE_ST"/>
    <property type="match status" value="1"/>
</dbReference>
<dbReference type="InterPro" id="IPR011009">
    <property type="entry name" value="Kinase-like_dom_sf"/>
</dbReference>
<dbReference type="InterPro" id="IPR000719">
    <property type="entry name" value="Prot_kinase_dom"/>
</dbReference>
<dbReference type="GeneTree" id="ENSGT00940000160206"/>
<dbReference type="InterPro" id="IPR001245">
    <property type="entry name" value="Ser-Thr/Tyr_kinase_cat_dom"/>
</dbReference>
<dbReference type="InterPro" id="IPR051681">
    <property type="entry name" value="Ser/Thr_Kinases-Pseudokinases"/>
</dbReference>
<dbReference type="GO" id="GO:0043123">
    <property type="term" value="P:positive regulation of canonical NF-kappaB signal transduction"/>
    <property type="evidence" value="ECO:0007669"/>
    <property type="project" value="UniProtKB-ARBA"/>
</dbReference>
<evidence type="ECO:0000313" key="2">
    <source>
        <dbReference type="Ensembl" id="ENSAPEP00000018022.1"/>
    </source>
</evidence>
<reference evidence="2" key="3">
    <citation type="submission" date="2025-09" db="UniProtKB">
        <authorList>
            <consortium name="Ensembl"/>
        </authorList>
    </citation>
    <scope>IDENTIFICATION</scope>
</reference>
<dbReference type="GO" id="GO:0009893">
    <property type="term" value="P:positive regulation of metabolic process"/>
    <property type="evidence" value="ECO:0007669"/>
    <property type="project" value="UniProtKB-ARBA"/>
</dbReference>
<reference evidence="2" key="2">
    <citation type="submission" date="2025-08" db="UniProtKB">
        <authorList>
            <consortium name="Ensembl"/>
        </authorList>
    </citation>
    <scope>IDENTIFICATION</scope>
</reference>
<accession>A0A3P8T2P9</accession>
<dbReference type="GO" id="GO:0005524">
    <property type="term" value="F:ATP binding"/>
    <property type="evidence" value="ECO:0007669"/>
    <property type="project" value="InterPro"/>
</dbReference>
<dbReference type="SMART" id="SM00220">
    <property type="entry name" value="S_TKc"/>
    <property type="match status" value="1"/>
</dbReference>
<evidence type="ECO:0000259" key="1">
    <source>
        <dbReference type="PROSITE" id="PS50011"/>
    </source>
</evidence>
<protein>
    <recommendedName>
        <fullName evidence="1">Protein kinase domain-containing protein</fullName>
    </recommendedName>
</protein>
<dbReference type="InterPro" id="IPR008271">
    <property type="entry name" value="Ser/Thr_kinase_AS"/>
</dbReference>
<dbReference type="PROSITE" id="PS50011">
    <property type="entry name" value="PROTEIN_KINASE_DOM"/>
    <property type="match status" value="1"/>
</dbReference>